<evidence type="ECO:0000259" key="6">
    <source>
        <dbReference type="PROSITE" id="PS50931"/>
    </source>
</evidence>
<evidence type="ECO:0000313" key="8">
    <source>
        <dbReference type="Proteomes" id="UP001219956"/>
    </source>
</evidence>
<dbReference type="Pfam" id="PF03466">
    <property type="entry name" value="LysR_substrate"/>
    <property type="match status" value="1"/>
</dbReference>
<evidence type="ECO:0000256" key="3">
    <source>
        <dbReference type="ARBA" id="ARBA00023125"/>
    </source>
</evidence>
<evidence type="ECO:0000256" key="4">
    <source>
        <dbReference type="ARBA" id="ARBA00023159"/>
    </source>
</evidence>
<dbReference type="Proteomes" id="UP001219956">
    <property type="component" value="Unassembled WGS sequence"/>
</dbReference>
<protein>
    <submittedName>
        <fullName evidence="7">LysR family transcriptional regulator</fullName>
    </submittedName>
</protein>
<keyword evidence="2" id="KW-0805">Transcription regulation</keyword>
<comment type="similarity">
    <text evidence="1">Belongs to the LysR transcriptional regulatory family.</text>
</comment>
<dbReference type="PRINTS" id="PR00039">
    <property type="entry name" value="HTHLYSR"/>
</dbReference>
<name>A0ABT5IT18_9NEIS</name>
<dbReference type="InterPro" id="IPR036388">
    <property type="entry name" value="WH-like_DNA-bd_sf"/>
</dbReference>
<gene>
    <name evidence="7" type="ORF">PQU95_00270</name>
</gene>
<keyword evidence="3" id="KW-0238">DNA-binding</keyword>
<evidence type="ECO:0000256" key="2">
    <source>
        <dbReference type="ARBA" id="ARBA00023015"/>
    </source>
</evidence>
<keyword evidence="8" id="KW-1185">Reference proteome</keyword>
<proteinExistence type="inferred from homology"/>
<dbReference type="PANTHER" id="PTHR30346:SF26">
    <property type="entry name" value="HYDROGEN PEROXIDE-INDUCIBLE GENES ACTIVATOR"/>
    <property type="match status" value="1"/>
</dbReference>
<evidence type="ECO:0000256" key="5">
    <source>
        <dbReference type="ARBA" id="ARBA00023163"/>
    </source>
</evidence>
<dbReference type="InterPro" id="IPR005119">
    <property type="entry name" value="LysR_subst-bd"/>
</dbReference>
<reference evidence="7 8" key="1">
    <citation type="submission" date="2023-01" db="EMBL/GenBank/DDBJ databases">
        <title>Novel species of the genus Vogesella isolated from rivers.</title>
        <authorList>
            <person name="Lu H."/>
        </authorList>
    </citation>
    <scope>NUCLEOTIDE SEQUENCE [LARGE SCALE GENOMIC DNA]</scope>
    <source>
        <strain evidence="7 8">DC21W</strain>
    </source>
</reference>
<dbReference type="SUPFAM" id="SSF46785">
    <property type="entry name" value="Winged helix' DNA-binding domain"/>
    <property type="match status" value="1"/>
</dbReference>
<keyword evidence="5" id="KW-0804">Transcription</keyword>
<dbReference type="InterPro" id="IPR000847">
    <property type="entry name" value="LysR_HTH_N"/>
</dbReference>
<keyword evidence="4" id="KW-0010">Activator</keyword>
<dbReference type="InterPro" id="IPR036390">
    <property type="entry name" value="WH_DNA-bd_sf"/>
</dbReference>
<accession>A0ABT5IT18</accession>
<dbReference type="Pfam" id="PF00126">
    <property type="entry name" value="HTH_1"/>
    <property type="match status" value="1"/>
</dbReference>
<organism evidence="7 8">
    <name type="scientific">Vogesella aquatica</name>
    <dbReference type="NCBI Taxonomy" id="2984206"/>
    <lineage>
        <taxon>Bacteria</taxon>
        <taxon>Pseudomonadati</taxon>
        <taxon>Pseudomonadota</taxon>
        <taxon>Betaproteobacteria</taxon>
        <taxon>Neisseriales</taxon>
        <taxon>Chromobacteriaceae</taxon>
        <taxon>Vogesella</taxon>
    </lineage>
</organism>
<comment type="caution">
    <text evidence="7">The sequence shown here is derived from an EMBL/GenBank/DDBJ whole genome shotgun (WGS) entry which is preliminary data.</text>
</comment>
<evidence type="ECO:0000256" key="1">
    <source>
        <dbReference type="ARBA" id="ARBA00009437"/>
    </source>
</evidence>
<dbReference type="PANTHER" id="PTHR30346">
    <property type="entry name" value="TRANSCRIPTIONAL DUAL REGULATOR HCAR-RELATED"/>
    <property type="match status" value="1"/>
</dbReference>
<dbReference type="PROSITE" id="PS50931">
    <property type="entry name" value="HTH_LYSR"/>
    <property type="match status" value="1"/>
</dbReference>
<dbReference type="Gene3D" id="3.40.190.10">
    <property type="entry name" value="Periplasmic binding protein-like II"/>
    <property type="match status" value="2"/>
</dbReference>
<sequence length="279" mass="29679">MDTRQLKAFIAVFEERNITRAAARLHLTQPTLSVTIRQLEDELGTPLFGREARGVAVSDAARRLYPQAQQLLAQMTQLKAQFAAPQGCLPLALGVEADLGVAQRVALLAHCRQALPQLLLQVLPGCSGEVRLASEELRCEDELFLPLWEEAFVLALPQAAAEPEGMTRLQAMARDWVVCPSHPSHQRLLAWLGGGGTALASAHQAGSLALARDMVQAGLGVALLPPGLLLPGMGWQPLDGAAPSRRVGLCYAANVASQPAVAALLHSLQGWPQAAGRAV</sequence>
<evidence type="ECO:0000313" key="7">
    <source>
        <dbReference type="EMBL" id="MDC7715652.1"/>
    </source>
</evidence>
<dbReference type="SUPFAM" id="SSF53850">
    <property type="entry name" value="Periplasmic binding protein-like II"/>
    <property type="match status" value="1"/>
</dbReference>
<feature type="domain" description="HTH lysR-type" evidence="6">
    <location>
        <begin position="1"/>
        <end position="58"/>
    </location>
</feature>
<dbReference type="RefSeq" id="WP_272750147.1">
    <property type="nucleotide sequence ID" value="NZ_JAQQLF010000001.1"/>
</dbReference>
<dbReference type="EMBL" id="JAQQLF010000001">
    <property type="protein sequence ID" value="MDC7715652.1"/>
    <property type="molecule type" value="Genomic_DNA"/>
</dbReference>
<dbReference type="Gene3D" id="1.10.10.10">
    <property type="entry name" value="Winged helix-like DNA-binding domain superfamily/Winged helix DNA-binding domain"/>
    <property type="match status" value="1"/>
</dbReference>